<protein>
    <recommendedName>
        <fullName evidence="12">Bacterial Ig-like domain-containing protein</fullName>
    </recommendedName>
</protein>
<evidence type="ECO:0000256" key="2">
    <source>
        <dbReference type="ARBA" id="ARBA00004613"/>
    </source>
</evidence>
<evidence type="ECO:0000313" key="11">
    <source>
        <dbReference type="Proteomes" id="UP000643672"/>
    </source>
</evidence>
<evidence type="ECO:0000256" key="4">
    <source>
        <dbReference type="ARBA" id="ARBA00022729"/>
    </source>
</evidence>
<sequence length="1814" mass="189307">MQVKTQKQVTTLQNKAQKVADKLNEEVITITKGVQHIQVQAGVAYQLNTKDFDTKKLNLIAKKVDDDLEVALEEGVVIFDNYFNICATELSCLVSLPAKDNGLYHIVADAFFTLEDGTQVVYFYGEQSIVSTESSTTSEDSSQSFEDIITSNIEIAIAAAVAVIAIIVSSSSSDDDKRTLDDPEIKIVGTIHNNVNQITVKAESGSKITVVFSANNETVTRVIESASGDAQNFSPLTETELNKLGSGSIKMTVTLTKDGAKESTSTSNFMLDIVAPSKPTIEVVATDDVINFSEKGTTITGTTEADSTVMLSIGNNNKQATVTGTTWVYTLTDSDITALGQGSEKIITATATDAAGNATVSENKVVVVDTLKPQPTISLVEDTGSNNTDKITNNKAVSVSDLENNATRTYSLTKNGNQIDGVTDAATYNAYMNGGSEGSKIDDAAYKLTITDTDVAGNVGDTTFEFTLDTTAPNKPTINMVATDDIVNASEKDAVNITGTAVANSTIMLAIGNQSTSVGVAGDGTWTHTLDATGLDQGSIIITATATDIAGNAIVSDDKVIVLDTIDPIMMSADQSTTIYTSTGAPSGTIVFNAKMTNLVGGVEDEGITYSIKEGLGDNASKFSITSDTGYLAYNTKQDLAHNDDTVTIIATDMAGNTREQSVTVSVVDATLATTVAWSNSGTDAVININEMKTMALGGTVSGNPGTGLQITSIVFKQGDAVIYTIDSSLPVINETDKTWALANDDTWISKLTDGDYTVAVNLSGDNASIGLGVSTAITVDMVIPMATMAKARVLVSGEVSVMSSEKGTAYLVEQSANISSDFTKTDFDGLVTSGTAINAGVLANSHTVMSTTNMSSGSYVLYVISESGNVSSPAANQIDIIAGNSLGVTDNNDALLIGGTSDDTIEGGTGNDALMGGAGDDTLIGGAGSDAITGGVGNDTLTGGTGVDTFFYTKTTAGNDTIEDFTLGSNGDKLDFSELLLAHSFAQLQKEVNVTDSNGDTAGGDLIIKVKVGNTSDNYDGTNPDFTITLKNVGGTGTTDPMALLADNFIINTPPVVESWAIGSSPSGQLGFGKGDVVTLTLTFNEALQLGDITGSKVVIGAKEFELKKDESTTAGNNKLVFQYTVVEGDNISSVDFNVNLSTMILNNIKGVDDNQLTFADETVKLGNRLLFSEEIGNNNPFDGIDVGVFSKPTFADINNDGKLDLIVGSSTNTLEYFQNTSSQGVLSYTKISDNSNPFKDIIGGTQRELTPAFADINDDGVLELLVGGRNVRDESSGNGGNSFYYYVKDSTSGQYVEASIRTSYFNFSDTLANGSTSPTFVDIDGDGDLDLISGQLSGGILYYKNVGTKQTPVFEQKKGDGNPFNGLDIAQFNVAQFIHPTFGDVDGDGDLDLVVGSTRSVNGVNASVLDYYQNIGTSENPVYEKQSNSSNPFDGVEVSHGTPVLVDVDGDGYLDVITGESGGTLQYFRNQTFFVDTTAPTATITVTTILVSANISVMSSESGTAYLVKQDTSIPTDATKVYFDGLDSSIAASVKVSAMNEISLSTTSNMTPGSYILYTIDEAGNISSPTTNQIEIVDADDNTLTGTDSADILIGGTGNDTLNGGIGHDTLSGGAGDDTINGGAGNDTLAGNADNDTLSGGTGDDTIDGGTGNDTLSGNADDDILSGGDGNDNLDGGADNDKLIGGSGADTLTGGEGADIFDYDAYADSLKANCDTIVDFNVMEDKLDFSDLFTAYRAGPILSNLSKYINATVDDSDEANVNLYIASRGITDDGIVDSSNANALIKFTVADAVAQNALVAALNNNTFDEYIF</sequence>
<dbReference type="RefSeq" id="WP_202762658.1">
    <property type="nucleotide sequence ID" value="NZ_CAESAQ020000028.1"/>
</dbReference>
<comment type="subcellular location">
    <subcellularLocation>
        <location evidence="2">Secreted</location>
    </subcellularLocation>
</comment>
<evidence type="ECO:0000259" key="8">
    <source>
        <dbReference type="Pfam" id="PF08548"/>
    </source>
</evidence>
<dbReference type="Gene3D" id="2.150.10.10">
    <property type="entry name" value="Serralysin-like metalloprotease, C-terminal"/>
    <property type="match status" value="4"/>
</dbReference>
<accession>A0A8H8XCA8</accession>
<keyword evidence="6" id="KW-0106">Calcium</keyword>
<feature type="region of interest" description="Disordered" evidence="7">
    <location>
        <begin position="1619"/>
        <end position="1681"/>
    </location>
</feature>
<dbReference type="InterPro" id="IPR011049">
    <property type="entry name" value="Serralysin-like_metalloprot_C"/>
</dbReference>
<dbReference type="InterPro" id="IPR013783">
    <property type="entry name" value="Ig-like_fold"/>
</dbReference>
<dbReference type="GO" id="GO:0016020">
    <property type="term" value="C:membrane"/>
    <property type="evidence" value="ECO:0007669"/>
    <property type="project" value="InterPro"/>
</dbReference>
<evidence type="ECO:0000313" key="10">
    <source>
        <dbReference type="EMBL" id="CAB5496401.1"/>
    </source>
</evidence>
<dbReference type="Pfam" id="PF19077">
    <property type="entry name" value="Big_13"/>
    <property type="match status" value="1"/>
</dbReference>
<dbReference type="SUPFAM" id="SSF51120">
    <property type="entry name" value="beta-Roll"/>
    <property type="match status" value="2"/>
</dbReference>
<evidence type="ECO:0000259" key="9">
    <source>
        <dbReference type="Pfam" id="PF19077"/>
    </source>
</evidence>
<dbReference type="SUPFAM" id="SSF49313">
    <property type="entry name" value="Cadherin-like"/>
    <property type="match status" value="1"/>
</dbReference>
<evidence type="ECO:0000256" key="6">
    <source>
        <dbReference type="ARBA" id="ARBA00022837"/>
    </source>
</evidence>
<dbReference type="NCBIfam" id="NF033510">
    <property type="entry name" value="Ca_tandemer"/>
    <property type="match status" value="2"/>
</dbReference>
<dbReference type="Pfam" id="PF00353">
    <property type="entry name" value="HemolysinCabind"/>
    <property type="match status" value="3"/>
</dbReference>
<evidence type="ECO:0000256" key="3">
    <source>
        <dbReference type="ARBA" id="ARBA00022525"/>
    </source>
</evidence>
<dbReference type="SUPFAM" id="SSF69318">
    <property type="entry name" value="Integrin alpha N-terminal domain"/>
    <property type="match status" value="1"/>
</dbReference>
<feature type="domain" description="Peptidase M10 serralysin C-terminal" evidence="8">
    <location>
        <begin position="1682"/>
        <end position="1737"/>
    </location>
</feature>
<evidence type="ECO:0008006" key="12">
    <source>
        <dbReference type="Google" id="ProtNLM"/>
    </source>
</evidence>
<dbReference type="PROSITE" id="PS00330">
    <property type="entry name" value="HEMOLYSIN_CALCIUM"/>
    <property type="match status" value="7"/>
</dbReference>
<dbReference type="InterPro" id="IPR018511">
    <property type="entry name" value="Hemolysin-typ_Ca-bd_CS"/>
</dbReference>
<comment type="cofactor">
    <cofactor evidence="1">
        <name>Ca(2+)</name>
        <dbReference type="ChEBI" id="CHEBI:29108"/>
    </cofactor>
</comment>
<dbReference type="InterPro" id="IPR013517">
    <property type="entry name" value="FG-GAP"/>
</dbReference>
<dbReference type="InterPro" id="IPR015919">
    <property type="entry name" value="Cadherin-like_sf"/>
</dbReference>
<feature type="domain" description="Bacterial Ig-like" evidence="9">
    <location>
        <begin position="374"/>
        <end position="470"/>
    </location>
</feature>
<name>A0A8H8XCA8_9GAMM</name>
<dbReference type="GO" id="GO:0005615">
    <property type="term" value="C:extracellular space"/>
    <property type="evidence" value="ECO:0007669"/>
    <property type="project" value="InterPro"/>
</dbReference>
<proteinExistence type="predicted"/>
<keyword evidence="11" id="KW-1185">Reference proteome</keyword>
<keyword evidence="4" id="KW-0732">Signal</keyword>
<dbReference type="Gene3D" id="2.60.40.60">
    <property type="entry name" value="Cadherins"/>
    <property type="match status" value="1"/>
</dbReference>
<keyword evidence="5" id="KW-0677">Repeat</keyword>
<reference evidence="10 11" key="1">
    <citation type="submission" date="2020-05" db="EMBL/GenBank/DDBJ databases">
        <authorList>
            <person name="Petersen J."/>
            <person name="Sayavedra L."/>
        </authorList>
    </citation>
    <scope>NUCLEOTIDE SEQUENCE [LARGE SCALE GENOMIC DNA]</scope>
    <source>
        <strain evidence="10">B thermophilus SOXS</strain>
    </source>
</reference>
<organism evidence="10 11">
    <name type="scientific">Bathymodiolus thermophilus thioautotrophic gill symbiont</name>
    <dbReference type="NCBI Taxonomy" id="2360"/>
    <lineage>
        <taxon>Bacteria</taxon>
        <taxon>Pseudomonadati</taxon>
        <taxon>Pseudomonadota</taxon>
        <taxon>Gammaproteobacteria</taxon>
        <taxon>sulfur-oxidizing symbionts</taxon>
    </lineage>
</organism>
<dbReference type="Gene3D" id="2.130.10.130">
    <property type="entry name" value="Integrin alpha, N-terminal"/>
    <property type="match status" value="1"/>
</dbReference>
<gene>
    <name evidence="10" type="ORF">THERMOS_502</name>
</gene>
<dbReference type="Pfam" id="PF13517">
    <property type="entry name" value="FG-GAP_3"/>
    <property type="match status" value="1"/>
</dbReference>
<comment type="caution">
    <text evidence="10">The sequence shown here is derived from an EMBL/GenBank/DDBJ whole genome shotgun (WGS) entry which is preliminary data.</text>
</comment>
<evidence type="ECO:0000256" key="5">
    <source>
        <dbReference type="ARBA" id="ARBA00022737"/>
    </source>
</evidence>
<dbReference type="Proteomes" id="UP000643672">
    <property type="component" value="Unassembled WGS sequence"/>
</dbReference>
<dbReference type="EMBL" id="CAESAQ020000028">
    <property type="protein sequence ID" value="CAB5496401.1"/>
    <property type="molecule type" value="Genomic_DNA"/>
</dbReference>
<dbReference type="Pfam" id="PF08548">
    <property type="entry name" value="Peptidase_M10_C"/>
    <property type="match status" value="1"/>
</dbReference>
<dbReference type="PANTHER" id="PTHR44103">
    <property type="entry name" value="PROPROTEIN CONVERTASE P"/>
    <property type="match status" value="1"/>
</dbReference>
<dbReference type="Gene3D" id="2.60.40.10">
    <property type="entry name" value="Immunoglobulins"/>
    <property type="match status" value="3"/>
</dbReference>
<dbReference type="GO" id="GO:0005509">
    <property type="term" value="F:calcium ion binding"/>
    <property type="evidence" value="ECO:0007669"/>
    <property type="project" value="InterPro"/>
</dbReference>
<evidence type="ECO:0000256" key="7">
    <source>
        <dbReference type="SAM" id="MobiDB-lite"/>
    </source>
</evidence>
<dbReference type="PRINTS" id="PR00313">
    <property type="entry name" value="CABNDNGRPT"/>
</dbReference>
<keyword evidence="3" id="KW-0964">Secreted</keyword>
<dbReference type="InterPro" id="IPR044016">
    <property type="entry name" value="Big_13"/>
</dbReference>
<dbReference type="InterPro" id="IPR001343">
    <property type="entry name" value="Hemolysn_Ca-bd"/>
</dbReference>
<dbReference type="PANTHER" id="PTHR44103:SF1">
    <property type="entry name" value="PROPROTEIN CONVERTASE P"/>
    <property type="match status" value="1"/>
</dbReference>
<dbReference type="InterPro" id="IPR028994">
    <property type="entry name" value="Integrin_alpha_N"/>
</dbReference>
<dbReference type="InterPro" id="IPR013858">
    <property type="entry name" value="Peptidase_M10B_C"/>
</dbReference>
<evidence type="ECO:0000256" key="1">
    <source>
        <dbReference type="ARBA" id="ARBA00001913"/>
    </source>
</evidence>